<dbReference type="SUPFAM" id="SSF57701">
    <property type="entry name" value="Zn2/Cys6 DNA-binding domain"/>
    <property type="match status" value="1"/>
</dbReference>
<evidence type="ECO:0000256" key="2">
    <source>
        <dbReference type="SAM" id="MobiDB-lite"/>
    </source>
</evidence>
<dbReference type="Gene3D" id="3.30.559.10">
    <property type="entry name" value="Chloramphenicol acetyltransferase-like domain"/>
    <property type="match status" value="2"/>
</dbReference>
<dbReference type="AlphaFoldDB" id="A0A9P5AGR8"/>
<dbReference type="CDD" id="cd00067">
    <property type="entry name" value="GAL4"/>
    <property type="match status" value="1"/>
</dbReference>
<dbReference type="OrthoDB" id="21502at2759"/>
<protein>
    <submittedName>
        <fullName evidence="4">Nitrate assimilation regulatory nirA</fullName>
    </submittedName>
</protein>
<dbReference type="InterPro" id="IPR023213">
    <property type="entry name" value="CAT-like_dom_sf"/>
</dbReference>
<dbReference type="GO" id="GO:0000981">
    <property type="term" value="F:DNA-binding transcription factor activity, RNA polymerase II-specific"/>
    <property type="evidence" value="ECO:0007669"/>
    <property type="project" value="InterPro"/>
</dbReference>
<sequence length="1216" mass="135775">MTDINSSSASDGSTASAKSVRVVPLSFRDIWKPIDNIRNLMFFIVPQVLDDVVLKDALEELIKNHLPVLGARIHPNEKTGQLEYHIPVAFDQTYELFRWSSVSIATTFEEASDLKPTSIGEKESSITCYPPIPELEAAWEPSGWPLERKYDEDDCPLLLVHLTHYTDMTVITINIPHAVADNSGLAIIVKAWMNLIRGIKPPPFFEATDGFLEGAKMKRKELHKGKGVLRLMTKREKIQVKMGFIPEMIRHKKEERRTLLLARTLVEKLQNDMNRQAAETKDAGGIAITKNDVIVALLLKLSNLHRKSPRMVTLSAPVDIRGRHTDLAKSEHYIHNALSFSTARFPISKNTPLLEIAIQSRLAINRATEQSSIDRSLAVLREMVKSGISEHICEPFEISYATTNWSAAWTDIDFSPARKSDMERDSNAPKAELVTPEPTLSPVWKVPNGVLQTPHRQRKVKCDGQRPICSRCIKSGQRCEYDTAPTESRTNALKRKQGELETQVADLQRLLTSSVPINTADSGQPSHALSSYRSATSSGTDRLGQQLSEHRELVHYLRNLPEDESIELLRRIRAVPDIDGYLASAEGGAAHAMLRPSDLRALRSTGPPADSGIEFELMARHQAVYLKIKPVNPSFLERVVEIPASASRSPPRPAAEALSSGYSYAMSNEEDERRKRARMRSPLHVSNVAGTSSAPNLATSRPSANSSVPRLARKSPSPPPRGEYCDERLRQLQIDYWTRVPLADEFAAAVLSAYLENDHLILGAFDADVLLDDLVNFRLRLCSSFLVNALMLAACQAYIAIDRRAAPLAVCFFKEAESLYRGEAAVDSISNVAAMTLFGTACEVAGRDSLGQELLSSSRHMAERLGLFGIPPDDPRAVAFRNKPPEWIKIASHTAWGTFTFITLFNYFFPIEPIRYPPTLPVPGEKPSNASSGALSLWPPQPPLRHTTKYFSTLCRLWAIGAEIALVYRNDSKVPIAERVSLAFVEAKYRGMMDWMEQLKEDLVRDGNCPLHVLILYAHFHVIVSCLFQPFTQSSPAGRLRSFRSPDSHPRAIYAASVNQLKQLMLWSNLRHRENMSIFTNPIFLVLVSALLASDERSWSSHRLYFLLCIRCCADLYVPYPIFSGLAQAFLTMAMQRSAISGHEASMLLARLKQRGLHHTAADKAIITCYSDLGLANTAPENARAHNIGRLFEDLSAFDEFTKNDDYFLLDEAGDS</sequence>
<dbReference type="PANTHER" id="PTHR47256">
    <property type="entry name" value="ZN(II)2CYS6 TRANSCRIPTION FACTOR (EUROFUNG)-RELATED"/>
    <property type="match status" value="1"/>
</dbReference>
<organism evidence="4 5">
    <name type="scientific">Fusarium beomiforme</name>
    <dbReference type="NCBI Taxonomy" id="44412"/>
    <lineage>
        <taxon>Eukaryota</taxon>
        <taxon>Fungi</taxon>
        <taxon>Dikarya</taxon>
        <taxon>Ascomycota</taxon>
        <taxon>Pezizomycotina</taxon>
        <taxon>Sordariomycetes</taxon>
        <taxon>Hypocreomycetidae</taxon>
        <taxon>Hypocreales</taxon>
        <taxon>Nectriaceae</taxon>
        <taxon>Fusarium</taxon>
        <taxon>Fusarium burgessii species complex</taxon>
    </lineage>
</organism>
<dbReference type="InterPro" id="IPR053187">
    <property type="entry name" value="Notoamide_regulator"/>
</dbReference>
<feature type="compositionally biased region" description="Polar residues" evidence="2">
    <location>
        <begin position="688"/>
        <end position="708"/>
    </location>
</feature>
<keyword evidence="5" id="KW-1185">Reference proteome</keyword>
<gene>
    <name evidence="4" type="ORF">FBEOM_7690</name>
</gene>
<keyword evidence="1" id="KW-0539">Nucleus</keyword>
<dbReference type="InterPro" id="IPR001138">
    <property type="entry name" value="Zn2Cys6_DnaBD"/>
</dbReference>
<feature type="compositionally biased region" description="Low complexity" evidence="2">
    <location>
        <begin position="645"/>
        <end position="660"/>
    </location>
</feature>
<dbReference type="PANTHER" id="PTHR47256:SF1">
    <property type="entry name" value="ZN(II)2CYS6 TRANSCRIPTION FACTOR (EUROFUNG)"/>
    <property type="match status" value="1"/>
</dbReference>
<evidence type="ECO:0000256" key="1">
    <source>
        <dbReference type="ARBA" id="ARBA00023242"/>
    </source>
</evidence>
<dbReference type="EMBL" id="PVQB02000347">
    <property type="protein sequence ID" value="KAF4338421.1"/>
    <property type="molecule type" value="Genomic_DNA"/>
</dbReference>
<accession>A0A9P5AGR8</accession>
<dbReference type="Proteomes" id="UP000730481">
    <property type="component" value="Unassembled WGS sequence"/>
</dbReference>
<dbReference type="SMART" id="SM00066">
    <property type="entry name" value="GAL4"/>
    <property type="match status" value="1"/>
</dbReference>
<dbReference type="GO" id="GO:0008270">
    <property type="term" value="F:zinc ion binding"/>
    <property type="evidence" value="ECO:0007669"/>
    <property type="project" value="InterPro"/>
</dbReference>
<evidence type="ECO:0000313" key="4">
    <source>
        <dbReference type="EMBL" id="KAF4338421.1"/>
    </source>
</evidence>
<evidence type="ECO:0000313" key="5">
    <source>
        <dbReference type="Proteomes" id="UP000730481"/>
    </source>
</evidence>
<dbReference type="Pfam" id="PF00172">
    <property type="entry name" value="Zn_clus"/>
    <property type="match status" value="1"/>
</dbReference>
<reference evidence="4" key="2">
    <citation type="submission" date="2020-02" db="EMBL/GenBank/DDBJ databases">
        <title>Identification and distribution of gene clusters putatively required for synthesis of sphingolipid metabolism inhibitors in phylogenetically diverse species of the filamentous fungus Fusarium.</title>
        <authorList>
            <person name="Kim H.-S."/>
            <person name="Busman M."/>
            <person name="Brown D.W."/>
            <person name="Divon H."/>
            <person name="Uhlig S."/>
            <person name="Proctor R.H."/>
        </authorList>
    </citation>
    <scope>NUCLEOTIDE SEQUENCE</scope>
    <source>
        <strain evidence="4">NRRL 25174</strain>
    </source>
</reference>
<dbReference type="InterPro" id="IPR036864">
    <property type="entry name" value="Zn2-C6_fun-type_DNA-bd_sf"/>
</dbReference>
<proteinExistence type="predicted"/>
<evidence type="ECO:0000259" key="3">
    <source>
        <dbReference type="PROSITE" id="PS50048"/>
    </source>
</evidence>
<dbReference type="Pfam" id="PF02458">
    <property type="entry name" value="Transferase"/>
    <property type="match status" value="1"/>
</dbReference>
<name>A0A9P5AGR8_9HYPO</name>
<dbReference type="CDD" id="cd12148">
    <property type="entry name" value="fungal_TF_MHR"/>
    <property type="match status" value="1"/>
</dbReference>
<dbReference type="Gene3D" id="4.10.240.10">
    <property type="entry name" value="Zn(2)-C6 fungal-type DNA-binding domain"/>
    <property type="match status" value="1"/>
</dbReference>
<reference evidence="4" key="1">
    <citation type="journal article" date="2017" name="Mycologia">
        <title>Fusarium algeriense, sp. nov., a novel toxigenic crown rot pathogen of durum wheat from Algeria is nested in the Fusarium burgessii species complex.</title>
        <authorList>
            <person name="Laraba I."/>
            <person name="Keddad A."/>
            <person name="Boureghda H."/>
            <person name="Abdallah N."/>
            <person name="Vaughan M.M."/>
            <person name="Proctor R.H."/>
            <person name="Busman M."/>
            <person name="O'Donnell K."/>
        </authorList>
    </citation>
    <scope>NUCLEOTIDE SEQUENCE</scope>
    <source>
        <strain evidence="4">NRRL 25174</strain>
    </source>
</reference>
<feature type="region of interest" description="Disordered" evidence="2">
    <location>
        <begin position="645"/>
        <end position="723"/>
    </location>
</feature>
<feature type="domain" description="Zn(2)-C6 fungal-type" evidence="3">
    <location>
        <begin position="456"/>
        <end position="481"/>
    </location>
</feature>
<feature type="region of interest" description="Disordered" evidence="2">
    <location>
        <begin position="516"/>
        <end position="545"/>
    </location>
</feature>
<comment type="caution">
    <text evidence="4">The sequence shown here is derived from an EMBL/GenBank/DDBJ whole genome shotgun (WGS) entry which is preliminary data.</text>
</comment>
<dbReference type="PROSITE" id="PS50048">
    <property type="entry name" value="ZN2_CY6_FUNGAL_2"/>
    <property type="match status" value="1"/>
</dbReference>